<keyword evidence="8 9" id="KW-0472">Membrane</keyword>
<dbReference type="GO" id="GO:0016757">
    <property type="term" value="F:glycosyltransferase activity"/>
    <property type="evidence" value="ECO:0007669"/>
    <property type="project" value="UniProtKB-KW"/>
</dbReference>
<evidence type="ECO:0000256" key="3">
    <source>
        <dbReference type="ARBA" id="ARBA00022676"/>
    </source>
</evidence>
<evidence type="ECO:0000256" key="1">
    <source>
        <dbReference type="ARBA" id="ARBA00006739"/>
    </source>
</evidence>
<evidence type="ECO:0000256" key="4">
    <source>
        <dbReference type="ARBA" id="ARBA00022679"/>
    </source>
</evidence>
<evidence type="ECO:0000256" key="2">
    <source>
        <dbReference type="ARBA" id="ARBA00022475"/>
    </source>
</evidence>
<accession>A0ABY5K0G1</accession>
<evidence type="ECO:0000259" key="10">
    <source>
        <dbReference type="Pfam" id="PF00535"/>
    </source>
</evidence>
<evidence type="ECO:0000256" key="9">
    <source>
        <dbReference type="SAM" id="Phobius"/>
    </source>
</evidence>
<dbReference type="InterPro" id="IPR029044">
    <property type="entry name" value="Nucleotide-diphossugar_trans"/>
</dbReference>
<feature type="domain" description="Glycosyltransferase 2-like" evidence="10">
    <location>
        <begin position="16"/>
        <end position="154"/>
    </location>
</feature>
<keyword evidence="3 11" id="KW-0328">Glycosyltransferase</keyword>
<evidence type="ECO:0000256" key="5">
    <source>
        <dbReference type="ARBA" id="ARBA00022692"/>
    </source>
</evidence>
<keyword evidence="5 9" id="KW-0812">Transmembrane</keyword>
<dbReference type="EC" id="2.4.-.-" evidence="11"/>
<dbReference type="SUPFAM" id="SSF53448">
    <property type="entry name" value="Nucleotide-diphospho-sugar transferases"/>
    <property type="match status" value="1"/>
</dbReference>
<keyword evidence="6" id="KW-0448">Lipopolysaccharide biosynthesis</keyword>
<gene>
    <name evidence="11" type="ORF">NP075_12330</name>
</gene>
<proteinExistence type="inferred from homology"/>
<keyword evidence="2" id="KW-1003">Cell membrane</keyword>
<keyword evidence="4 11" id="KW-0808">Transferase</keyword>
<evidence type="ECO:0000256" key="8">
    <source>
        <dbReference type="ARBA" id="ARBA00023136"/>
    </source>
</evidence>
<dbReference type="InterPro" id="IPR001173">
    <property type="entry name" value="Glyco_trans_2-like"/>
</dbReference>
<dbReference type="Gene3D" id="3.90.550.10">
    <property type="entry name" value="Spore Coat Polysaccharide Biosynthesis Protein SpsA, Chain A"/>
    <property type="match status" value="1"/>
</dbReference>
<reference evidence="11 12" key="1">
    <citation type="submission" date="2022-07" db="EMBL/GenBank/DDBJ databases">
        <title>Novel species in genus cellulomonas.</title>
        <authorList>
            <person name="Ye L."/>
        </authorList>
    </citation>
    <scope>NUCLEOTIDE SEQUENCE [LARGE SCALE GENOMIC DNA]</scope>
    <source>
        <strain evidence="12">zg-Y908</strain>
    </source>
</reference>
<dbReference type="PANTHER" id="PTHR48090">
    <property type="entry name" value="UNDECAPRENYL-PHOSPHATE 4-DEOXY-4-FORMAMIDO-L-ARABINOSE TRANSFERASE-RELATED"/>
    <property type="match status" value="1"/>
</dbReference>
<comment type="similarity">
    <text evidence="1">Belongs to the glycosyltransferase 2 family.</text>
</comment>
<feature type="transmembrane region" description="Helical" evidence="9">
    <location>
        <begin position="280"/>
        <end position="305"/>
    </location>
</feature>
<dbReference type="Pfam" id="PF00535">
    <property type="entry name" value="Glycos_transf_2"/>
    <property type="match status" value="1"/>
</dbReference>
<feature type="transmembrane region" description="Helical" evidence="9">
    <location>
        <begin position="245"/>
        <end position="268"/>
    </location>
</feature>
<evidence type="ECO:0000313" key="11">
    <source>
        <dbReference type="EMBL" id="UUI63917.1"/>
    </source>
</evidence>
<dbReference type="InterPro" id="IPR050256">
    <property type="entry name" value="Glycosyltransferase_2"/>
</dbReference>
<organism evidence="11 12">
    <name type="scientific">Cellulomonas wangsupingiae</name>
    <dbReference type="NCBI Taxonomy" id="2968085"/>
    <lineage>
        <taxon>Bacteria</taxon>
        <taxon>Bacillati</taxon>
        <taxon>Actinomycetota</taxon>
        <taxon>Actinomycetes</taxon>
        <taxon>Micrococcales</taxon>
        <taxon>Cellulomonadaceae</taxon>
        <taxon>Cellulomonas</taxon>
    </lineage>
</organism>
<keyword evidence="12" id="KW-1185">Reference proteome</keyword>
<evidence type="ECO:0000256" key="7">
    <source>
        <dbReference type="ARBA" id="ARBA00022989"/>
    </source>
</evidence>
<dbReference type="PANTHER" id="PTHR48090:SF3">
    <property type="entry name" value="UNDECAPRENYL-PHOSPHATE 4-DEOXY-4-FORMAMIDO-L-ARABINOSE TRANSFERASE"/>
    <property type="match status" value="1"/>
</dbReference>
<name>A0ABY5K0G1_9CELL</name>
<evidence type="ECO:0000256" key="6">
    <source>
        <dbReference type="ARBA" id="ARBA00022985"/>
    </source>
</evidence>
<sequence>MSSLPVPPDAAPHRISVVVPVYQGERTLPGLLAEIEAWSAPFETSDGHRAVVSEVLLVHDHGPDGSEDVIRKLAATSHVVRPVWLSRNYGQHAATLAGMASAGGDWIVTMDEDGQHDPASIGDLLDVAMRERASLVYARPTNPPPHGALRNAASRGAKRLTDALTGGRQSRDFQSYRLVLGELGRSVAAYAGSGVYLDVALGWVVGDVATCPVVLRTEDRPSGYRLRTLLSHFWRMVLTSGTRGLRFVSVLGVVFGVLGVLLALFVVVSSLTGGDTPEGWSSTVVAVLLTSGAVLFSLGIVAEYVGVAVNMAMGRPSYLIVSDPADGPLGRGGRGR</sequence>
<dbReference type="RefSeq" id="WP_227565461.1">
    <property type="nucleotide sequence ID" value="NZ_CP101989.1"/>
</dbReference>
<dbReference type="Proteomes" id="UP001317322">
    <property type="component" value="Chromosome"/>
</dbReference>
<keyword evidence="7 9" id="KW-1133">Transmembrane helix</keyword>
<dbReference type="EMBL" id="CP101989">
    <property type="protein sequence ID" value="UUI63917.1"/>
    <property type="molecule type" value="Genomic_DNA"/>
</dbReference>
<protein>
    <submittedName>
        <fullName evidence="11">Glycosyltransferase</fullName>
        <ecNumber evidence="11">2.4.-.-</ecNumber>
    </submittedName>
</protein>
<evidence type="ECO:0000313" key="12">
    <source>
        <dbReference type="Proteomes" id="UP001317322"/>
    </source>
</evidence>